<dbReference type="RefSeq" id="WP_380755482.1">
    <property type="nucleotide sequence ID" value="NZ_JBHSRF010000029.1"/>
</dbReference>
<accession>A0ABW1NLS4</accession>
<evidence type="ECO:0000313" key="3">
    <source>
        <dbReference type="Proteomes" id="UP001596137"/>
    </source>
</evidence>
<evidence type="ECO:0000259" key="1">
    <source>
        <dbReference type="Pfam" id="PF01636"/>
    </source>
</evidence>
<dbReference type="Gene3D" id="1.20.58.840">
    <property type="match status" value="1"/>
</dbReference>
<feature type="domain" description="Aminoglycoside phosphotransferase" evidence="1">
    <location>
        <begin position="92"/>
        <end position="265"/>
    </location>
</feature>
<dbReference type="Pfam" id="PF01636">
    <property type="entry name" value="APH"/>
    <property type="match status" value="1"/>
</dbReference>
<dbReference type="EMBL" id="JBHSRF010000029">
    <property type="protein sequence ID" value="MFC6083482.1"/>
    <property type="molecule type" value="Genomic_DNA"/>
</dbReference>
<dbReference type="InterPro" id="IPR011009">
    <property type="entry name" value="Kinase-like_dom_sf"/>
</dbReference>
<proteinExistence type="predicted"/>
<name>A0ABW1NLS4_9ACTN</name>
<sequence>MRDQPMDVDEGALLGALKEWGLAPETVTYAPVGFGDHHWIARASGGDRWFVTVADLPGKTYCGDGADAAFGGLRMAMDTTWHLSERAGLPFVVAPLRTPDGETVLRLGQRYGLSVFPYADGAPGEFGQALTPEERAPVIDMLAVLHGTATPAPVPVARLELPARAELEEALAEAHSPWHGGPYAEPARALTAEHAAGLRRRLSEFDRRAAAVRGEPVVTHGEPHPGNVLRAPGGALLVDWDTVGLAPPERDLWLVAAEPADLDRYAYATGRHLDPSVLTLYRLRWSLADVSLFLSYFRSSHGRTADAEQSWAGLTGTVEWLTTSG</sequence>
<dbReference type="Proteomes" id="UP001596137">
    <property type="component" value="Unassembled WGS sequence"/>
</dbReference>
<dbReference type="SUPFAM" id="SSF56112">
    <property type="entry name" value="Protein kinase-like (PK-like)"/>
    <property type="match status" value="1"/>
</dbReference>
<evidence type="ECO:0000313" key="2">
    <source>
        <dbReference type="EMBL" id="MFC6083482.1"/>
    </source>
</evidence>
<gene>
    <name evidence="2" type="ORF">ACFP1K_20080</name>
</gene>
<protein>
    <submittedName>
        <fullName evidence="2">Phosphotransferase enzyme family protein</fullName>
    </submittedName>
</protein>
<keyword evidence="3" id="KW-1185">Reference proteome</keyword>
<comment type="caution">
    <text evidence="2">The sequence shown here is derived from an EMBL/GenBank/DDBJ whole genome shotgun (WGS) entry which is preliminary data.</text>
</comment>
<organism evidence="2 3">
    <name type="scientific">Sphaerisporangium aureirubrum</name>
    <dbReference type="NCBI Taxonomy" id="1544736"/>
    <lineage>
        <taxon>Bacteria</taxon>
        <taxon>Bacillati</taxon>
        <taxon>Actinomycetota</taxon>
        <taxon>Actinomycetes</taxon>
        <taxon>Streptosporangiales</taxon>
        <taxon>Streptosporangiaceae</taxon>
        <taxon>Sphaerisporangium</taxon>
    </lineage>
</organism>
<dbReference type="Gene3D" id="1.10.510.10">
    <property type="entry name" value="Transferase(Phosphotransferase) domain 1"/>
    <property type="match status" value="1"/>
</dbReference>
<reference evidence="3" key="1">
    <citation type="journal article" date="2019" name="Int. J. Syst. Evol. Microbiol.">
        <title>The Global Catalogue of Microorganisms (GCM) 10K type strain sequencing project: providing services to taxonomists for standard genome sequencing and annotation.</title>
        <authorList>
            <consortium name="The Broad Institute Genomics Platform"/>
            <consortium name="The Broad Institute Genome Sequencing Center for Infectious Disease"/>
            <person name="Wu L."/>
            <person name="Ma J."/>
        </authorList>
    </citation>
    <scope>NUCLEOTIDE SEQUENCE [LARGE SCALE GENOMIC DNA]</scope>
    <source>
        <strain evidence="3">JCM 30346</strain>
    </source>
</reference>
<dbReference type="InterPro" id="IPR002575">
    <property type="entry name" value="Aminoglycoside_PTrfase"/>
</dbReference>